<gene>
    <name evidence="3" type="ORF">FH965_04410</name>
</gene>
<dbReference type="AlphaFoldDB" id="A0A516R2L2"/>
<protein>
    <recommendedName>
        <fullName evidence="5">Secreted protein</fullName>
    </recommendedName>
</protein>
<keyword evidence="2" id="KW-0732">Signal</keyword>
<evidence type="ECO:0000256" key="1">
    <source>
        <dbReference type="SAM" id="MobiDB-lite"/>
    </source>
</evidence>
<feature type="region of interest" description="Disordered" evidence="1">
    <location>
        <begin position="71"/>
        <end position="140"/>
    </location>
</feature>
<dbReference type="RefSeq" id="WP_144001474.1">
    <property type="nucleotide sequence ID" value="NZ_CP040916.1"/>
</dbReference>
<proteinExistence type="predicted"/>
<dbReference type="EMBL" id="CP040916">
    <property type="protein sequence ID" value="QDQ09898.1"/>
    <property type="molecule type" value="Genomic_DNA"/>
</dbReference>
<sequence length="140" mass="14302">MQLRTRPARLTASLLSVVVAVLAFAVPSRGPGAVPVVQVLTASQQAVTGGTDPAHGDRAGPRAPDLPRVVHATAAHPHHAHIPHPPYPGTTAADRAPHRSVGGPLAYPPGAAGARQHADTGPRPRGPPPRMSNDTVQDAA</sequence>
<evidence type="ECO:0000313" key="3">
    <source>
        <dbReference type="EMBL" id="QDQ09898.1"/>
    </source>
</evidence>
<feature type="chain" id="PRO_5022143458" description="Secreted protein" evidence="2">
    <location>
        <begin position="26"/>
        <end position="140"/>
    </location>
</feature>
<reference evidence="3 4" key="1">
    <citation type="journal article" date="2019" name="J. Ind. Microbiol. Biotechnol.">
        <title>The complete genomic sequence of Streptomyces spectabilis NRRL-2792 and identification of secondary metabolite biosynthetic gene clusters.</title>
        <authorList>
            <person name="Sinha A."/>
            <person name="Phillips-Salemka S."/>
            <person name="Niraula T.A."/>
            <person name="Short K.A."/>
            <person name="Niraula N.P."/>
        </authorList>
    </citation>
    <scope>NUCLEOTIDE SEQUENCE [LARGE SCALE GENOMIC DNA]</scope>
    <source>
        <strain evidence="3 4">NRRL 2792</strain>
    </source>
</reference>
<feature type="region of interest" description="Disordered" evidence="1">
    <location>
        <begin position="46"/>
        <end position="65"/>
    </location>
</feature>
<evidence type="ECO:0000313" key="4">
    <source>
        <dbReference type="Proteomes" id="UP000316806"/>
    </source>
</evidence>
<organism evidence="3 4">
    <name type="scientific">Streptomyces spectabilis</name>
    <dbReference type="NCBI Taxonomy" id="68270"/>
    <lineage>
        <taxon>Bacteria</taxon>
        <taxon>Bacillati</taxon>
        <taxon>Actinomycetota</taxon>
        <taxon>Actinomycetes</taxon>
        <taxon>Kitasatosporales</taxon>
        <taxon>Streptomycetaceae</taxon>
        <taxon>Streptomyces</taxon>
    </lineage>
</organism>
<evidence type="ECO:0008006" key="5">
    <source>
        <dbReference type="Google" id="ProtNLM"/>
    </source>
</evidence>
<dbReference type="Proteomes" id="UP000316806">
    <property type="component" value="Chromosome"/>
</dbReference>
<feature type="compositionally biased region" description="Low complexity" evidence="1">
    <location>
        <begin position="102"/>
        <end position="114"/>
    </location>
</feature>
<name>A0A516R2L2_STRST</name>
<evidence type="ECO:0000256" key="2">
    <source>
        <dbReference type="SAM" id="SignalP"/>
    </source>
</evidence>
<feature type="signal peptide" evidence="2">
    <location>
        <begin position="1"/>
        <end position="25"/>
    </location>
</feature>
<accession>A0A516R2L2</accession>